<feature type="domain" description="Costars" evidence="2">
    <location>
        <begin position="173"/>
        <end position="250"/>
    </location>
</feature>
<dbReference type="AlphaFoldDB" id="A0A7E4VMM1"/>
<reference evidence="4" key="2">
    <citation type="submission" date="2020-10" db="UniProtKB">
        <authorList>
            <consortium name="WormBaseParasite"/>
        </authorList>
    </citation>
    <scope>IDENTIFICATION</scope>
</reference>
<evidence type="ECO:0000313" key="4">
    <source>
        <dbReference type="WBParaSite" id="Pan_g23042.t2"/>
    </source>
</evidence>
<dbReference type="Gene3D" id="1.10.10.1540">
    <property type="entry name" value="Costar domain"/>
    <property type="match status" value="1"/>
</dbReference>
<evidence type="ECO:0000313" key="3">
    <source>
        <dbReference type="Proteomes" id="UP000492821"/>
    </source>
</evidence>
<accession>A0A7E4VMM1</accession>
<dbReference type="GO" id="GO:0030017">
    <property type="term" value="C:sarcomere"/>
    <property type="evidence" value="ECO:0007669"/>
    <property type="project" value="TreeGrafter"/>
</dbReference>
<name>A0A7E4VMM1_PANRE</name>
<sequence length="268" mass="30903">MTITRKWRRAGCVTISLTVATVPSQIPLIGFSEDVEIAWEKLKKKHRLKQRMHTSAMSTEIHHQTHQKQSHRTPSTPKLELEQPQQIAPDLTSRRRPSSSPRRVAPLLKSNTFSEIGSVFLKFRELEQDALEQRKCDVYSKNYVPKRFSKMSKEYGTPKPGTLTEMRAKKASKHIAKEMLYLCEVIQENGYTNEETGNAEITFENLFKIYTFISDKVVGILLRARKHKMVDFEGEMLYQRRDEAKIISLLLSPAELQTAMINLKNPAN</sequence>
<feature type="region of interest" description="Disordered" evidence="1">
    <location>
        <begin position="49"/>
        <end position="106"/>
    </location>
</feature>
<dbReference type="WBParaSite" id="Pan_g23042.t2">
    <property type="protein sequence ID" value="Pan_g23042.t2"/>
    <property type="gene ID" value="Pan_g23042"/>
</dbReference>
<dbReference type="PANTHER" id="PTHR22739">
    <property type="entry name" value="STRIATED MUSCLE ACTIVATOR OF RHO-DEPENDENT SIGNALING-RELATED"/>
    <property type="match status" value="1"/>
</dbReference>
<dbReference type="InterPro" id="IPR026111">
    <property type="entry name" value="Abra"/>
</dbReference>
<dbReference type="InterPro" id="IPR038095">
    <property type="entry name" value="Costars_sf"/>
</dbReference>
<organism evidence="3 4">
    <name type="scientific">Panagrellus redivivus</name>
    <name type="common">Microworm</name>
    <dbReference type="NCBI Taxonomy" id="6233"/>
    <lineage>
        <taxon>Eukaryota</taxon>
        <taxon>Metazoa</taxon>
        <taxon>Ecdysozoa</taxon>
        <taxon>Nematoda</taxon>
        <taxon>Chromadorea</taxon>
        <taxon>Rhabditida</taxon>
        <taxon>Tylenchina</taxon>
        <taxon>Panagrolaimomorpha</taxon>
        <taxon>Panagrolaimoidea</taxon>
        <taxon>Panagrolaimidae</taxon>
        <taxon>Panagrellus</taxon>
    </lineage>
</organism>
<protein>
    <submittedName>
        <fullName evidence="4">Costars domain-containing protein</fullName>
    </submittedName>
</protein>
<dbReference type="GO" id="GO:0035025">
    <property type="term" value="P:positive regulation of Rho protein signal transduction"/>
    <property type="evidence" value="ECO:0007669"/>
    <property type="project" value="InterPro"/>
</dbReference>
<dbReference type="Pfam" id="PF14705">
    <property type="entry name" value="Costars"/>
    <property type="match status" value="1"/>
</dbReference>
<reference evidence="3" key="1">
    <citation type="journal article" date="2013" name="Genetics">
        <title>The draft genome and transcriptome of Panagrellus redivivus are shaped by the harsh demands of a free-living lifestyle.</title>
        <authorList>
            <person name="Srinivasan J."/>
            <person name="Dillman A.R."/>
            <person name="Macchietto M.G."/>
            <person name="Heikkinen L."/>
            <person name="Lakso M."/>
            <person name="Fracchia K.M."/>
            <person name="Antoshechkin I."/>
            <person name="Mortazavi A."/>
            <person name="Wong G."/>
            <person name="Sternberg P.W."/>
        </authorList>
    </citation>
    <scope>NUCLEOTIDE SEQUENCE [LARGE SCALE GENOMIC DNA]</scope>
    <source>
        <strain evidence="3">MT8872</strain>
    </source>
</reference>
<dbReference type="SMART" id="SM01283">
    <property type="entry name" value="Costars"/>
    <property type="match status" value="1"/>
</dbReference>
<evidence type="ECO:0000256" key="1">
    <source>
        <dbReference type="SAM" id="MobiDB-lite"/>
    </source>
</evidence>
<dbReference type="GO" id="GO:0003779">
    <property type="term" value="F:actin binding"/>
    <property type="evidence" value="ECO:0007669"/>
    <property type="project" value="InterPro"/>
</dbReference>
<dbReference type="PANTHER" id="PTHR22739:SF18">
    <property type="entry name" value="COSTARS DOMAIN-CONTAINING PROTEIN"/>
    <property type="match status" value="1"/>
</dbReference>
<proteinExistence type="predicted"/>
<dbReference type="Proteomes" id="UP000492821">
    <property type="component" value="Unassembled WGS sequence"/>
</dbReference>
<keyword evidence="3" id="KW-1185">Reference proteome</keyword>
<dbReference type="InterPro" id="IPR027817">
    <property type="entry name" value="Costars_dom"/>
</dbReference>
<dbReference type="GO" id="GO:0045944">
    <property type="term" value="P:positive regulation of transcription by RNA polymerase II"/>
    <property type="evidence" value="ECO:0007669"/>
    <property type="project" value="TreeGrafter"/>
</dbReference>
<evidence type="ECO:0000259" key="2">
    <source>
        <dbReference type="SMART" id="SM01283"/>
    </source>
</evidence>